<dbReference type="Proteomes" id="UP000228781">
    <property type="component" value="Unassembled WGS sequence"/>
</dbReference>
<dbReference type="PRINTS" id="PR00778">
    <property type="entry name" value="HTHARSR"/>
</dbReference>
<gene>
    <name evidence="5" type="ORF">CO059_02010</name>
</gene>
<dbReference type="NCBIfam" id="NF033788">
    <property type="entry name" value="HTH_metalloreg"/>
    <property type="match status" value="1"/>
</dbReference>
<evidence type="ECO:0000313" key="5">
    <source>
        <dbReference type="EMBL" id="PJC22687.1"/>
    </source>
</evidence>
<name>A0A2M8EJ23_UNCKA</name>
<dbReference type="InterPro" id="IPR011991">
    <property type="entry name" value="ArsR-like_HTH"/>
</dbReference>
<evidence type="ECO:0000256" key="3">
    <source>
        <dbReference type="ARBA" id="ARBA00023163"/>
    </source>
</evidence>
<comment type="caution">
    <text evidence="5">The sequence shown here is derived from an EMBL/GenBank/DDBJ whole genome shotgun (WGS) entry which is preliminary data.</text>
</comment>
<dbReference type="PANTHER" id="PTHR43132:SF2">
    <property type="entry name" value="ARSENICAL RESISTANCE OPERON REPRESSOR ARSR-RELATED"/>
    <property type="match status" value="1"/>
</dbReference>
<keyword evidence="2" id="KW-0238">DNA-binding</keyword>
<proteinExistence type="predicted"/>
<dbReference type="PROSITE" id="PS50987">
    <property type="entry name" value="HTH_ARSR_2"/>
    <property type="match status" value="1"/>
</dbReference>
<dbReference type="PANTHER" id="PTHR43132">
    <property type="entry name" value="ARSENICAL RESISTANCE OPERON REPRESSOR ARSR-RELATED"/>
    <property type="match status" value="1"/>
</dbReference>
<dbReference type="SMART" id="SM00418">
    <property type="entry name" value="HTH_ARSR"/>
    <property type="match status" value="1"/>
</dbReference>
<dbReference type="InterPro" id="IPR036390">
    <property type="entry name" value="WH_DNA-bd_sf"/>
</dbReference>
<dbReference type="InterPro" id="IPR051011">
    <property type="entry name" value="Metal_resp_trans_reg"/>
</dbReference>
<keyword evidence="3" id="KW-0804">Transcription</keyword>
<dbReference type="GO" id="GO:0003700">
    <property type="term" value="F:DNA-binding transcription factor activity"/>
    <property type="evidence" value="ECO:0007669"/>
    <property type="project" value="InterPro"/>
</dbReference>
<dbReference type="Gene3D" id="1.10.10.10">
    <property type="entry name" value="Winged helix-like DNA-binding domain superfamily/Winged helix DNA-binding domain"/>
    <property type="match status" value="1"/>
</dbReference>
<keyword evidence="1" id="KW-0805">Transcription regulation</keyword>
<evidence type="ECO:0000256" key="2">
    <source>
        <dbReference type="ARBA" id="ARBA00023125"/>
    </source>
</evidence>
<sequence>MSSECCYTLSLKNREMKRISQLFKIFSEVNRLKILCLLQKDRLCVCEMIEKLDLPQNLTSHHLRVLEKTRLVTNERKGRRIYYSLTPEGRKIIKPILGLLGRGGAI</sequence>
<dbReference type="Pfam" id="PF01022">
    <property type="entry name" value="HTH_5"/>
    <property type="match status" value="1"/>
</dbReference>
<dbReference type="InterPro" id="IPR001845">
    <property type="entry name" value="HTH_ArsR_DNA-bd_dom"/>
</dbReference>
<dbReference type="EMBL" id="PFSK01000026">
    <property type="protein sequence ID" value="PJC22687.1"/>
    <property type="molecule type" value="Genomic_DNA"/>
</dbReference>
<evidence type="ECO:0000259" key="4">
    <source>
        <dbReference type="PROSITE" id="PS50987"/>
    </source>
</evidence>
<evidence type="ECO:0000313" key="6">
    <source>
        <dbReference type="Proteomes" id="UP000228781"/>
    </source>
</evidence>
<reference evidence="6" key="1">
    <citation type="submission" date="2017-09" db="EMBL/GenBank/DDBJ databases">
        <title>Depth-based differentiation of microbial function through sediment-hosted aquifers and enrichment of novel symbionts in the deep terrestrial subsurface.</title>
        <authorList>
            <person name="Probst A.J."/>
            <person name="Ladd B."/>
            <person name="Jarett J.K."/>
            <person name="Geller-Mcgrath D.E."/>
            <person name="Sieber C.M.K."/>
            <person name="Emerson J.B."/>
            <person name="Anantharaman K."/>
            <person name="Thomas B.C."/>
            <person name="Malmstrom R."/>
            <person name="Stieglmeier M."/>
            <person name="Klingl A."/>
            <person name="Woyke T."/>
            <person name="Ryan C.M."/>
            <person name="Banfield J.F."/>
        </authorList>
    </citation>
    <scope>NUCLEOTIDE SEQUENCE [LARGE SCALE GENOMIC DNA]</scope>
</reference>
<dbReference type="InterPro" id="IPR036388">
    <property type="entry name" value="WH-like_DNA-bd_sf"/>
</dbReference>
<dbReference type="AlphaFoldDB" id="A0A2M8EJ23"/>
<protein>
    <submittedName>
        <fullName evidence="5">Transcriptional regulator</fullName>
    </submittedName>
</protein>
<feature type="domain" description="HTH arsR-type" evidence="4">
    <location>
        <begin position="11"/>
        <end position="106"/>
    </location>
</feature>
<evidence type="ECO:0000256" key="1">
    <source>
        <dbReference type="ARBA" id="ARBA00023015"/>
    </source>
</evidence>
<dbReference type="SUPFAM" id="SSF46785">
    <property type="entry name" value="Winged helix' DNA-binding domain"/>
    <property type="match status" value="1"/>
</dbReference>
<dbReference type="GO" id="GO:0003677">
    <property type="term" value="F:DNA binding"/>
    <property type="evidence" value="ECO:0007669"/>
    <property type="project" value="UniProtKB-KW"/>
</dbReference>
<accession>A0A2M8EJ23</accession>
<dbReference type="CDD" id="cd00090">
    <property type="entry name" value="HTH_ARSR"/>
    <property type="match status" value="1"/>
</dbReference>
<organism evidence="5 6">
    <name type="scientific">candidate division WWE3 bacterium CG_4_9_14_0_2_um_filter_48_10</name>
    <dbReference type="NCBI Taxonomy" id="1975078"/>
    <lineage>
        <taxon>Bacteria</taxon>
        <taxon>Katanobacteria</taxon>
    </lineage>
</organism>